<accession>A0A484Z9Q7</accession>
<name>A0A484Z9Q7_9ENTR</name>
<proteinExistence type="predicted"/>
<dbReference type="EMBL" id="CAADIW010000074">
    <property type="protein sequence ID" value="VFS44486.1"/>
    <property type="molecule type" value="Genomic_DNA"/>
</dbReference>
<reference evidence="1 2" key="1">
    <citation type="submission" date="2019-03" db="EMBL/GenBank/DDBJ databases">
        <authorList>
            <consortium name="Pathogen Informatics"/>
        </authorList>
    </citation>
    <scope>NUCLEOTIDE SEQUENCE [LARGE SCALE GENOMIC DNA]</scope>
    <source>
        <strain evidence="1 2">NCTC12126</strain>
    </source>
</reference>
<keyword evidence="1" id="KW-0282">Flagellum</keyword>
<dbReference type="AlphaFoldDB" id="A0A484Z9Q7"/>
<dbReference type="Proteomes" id="UP000351155">
    <property type="component" value="Unassembled WGS sequence"/>
</dbReference>
<sequence>MTWLQARQTLSTQATPTLHTLQAALKQPLEPREFEALRDYAQQTWQATPQTVLTTAQVQDLLNQVFTRRAERESGVPEVRNIQPIFQPAVCPGGGHV</sequence>
<gene>
    <name evidence="1" type="primary">flk_2</name>
    <name evidence="1" type="ORF">NCTC12126_05790</name>
</gene>
<keyword evidence="1" id="KW-0966">Cell projection</keyword>
<organism evidence="1 2">
    <name type="scientific">Enterobacter cancerogenus</name>
    <dbReference type="NCBI Taxonomy" id="69218"/>
    <lineage>
        <taxon>Bacteria</taxon>
        <taxon>Pseudomonadati</taxon>
        <taxon>Pseudomonadota</taxon>
        <taxon>Gammaproteobacteria</taxon>
        <taxon>Enterobacterales</taxon>
        <taxon>Enterobacteriaceae</taxon>
        <taxon>Enterobacter</taxon>
        <taxon>Enterobacter cloacae complex</taxon>
    </lineage>
</organism>
<keyword evidence="1" id="KW-0969">Cilium</keyword>
<evidence type="ECO:0000313" key="2">
    <source>
        <dbReference type="Proteomes" id="UP000351155"/>
    </source>
</evidence>
<evidence type="ECO:0000313" key="1">
    <source>
        <dbReference type="EMBL" id="VFS44486.1"/>
    </source>
</evidence>
<protein>
    <submittedName>
        <fullName evidence="1">Flagella biosynthesis regulator</fullName>
    </submittedName>
</protein>